<proteinExistence type="predicted"/>
<evidence type="ECO:0000313" key="2">
    <source>
        <dbReference type="Proteomes" id="UP001444071"/>
    </source>
</evidence>
<keyword evidence="2" id="KW-1185">Reference proteome</keyword>
<evidence type="ECO:0000313" key="1">
    <source>
        <dbReference type="EMBL" id="MEQ2270262.1"/>
    </source>
</evidence>
<dbReference type="Proteomes" id="UP001444071">
    <property type="component" value="Unassembled WGS sequence"/>
</dbReference>
<gene>
    <name evidence="1" type="ORF">XENORESO_018421</name>
</gene>
<accession>A0ABV0WPC6</accession>
<feature type="non-terminal residue" evidence="1">
    <location>
        <position position="1"/>
    </location>
</feature>
<comment type="caution">
    <text evidence="1">The sequence shown here is derived from an EMBL/GenBank/DDBJ whole genome shotgun (WGS) entry which is preliminary data.</text>
</comment>
<protein>
    <submittedName>
        <fullName evidence="1">Uncharacterized protein</fullName>
    </submittedName>
</protein>
<name>A0ABV0WPC6_9TELE</name>
<sequence length="212" mass="23767">VSCVDSGTETNDRGWLEDNFGQFRFRAAFQDFLSLKKDFKGAEVADLLTFSQLKELAAISSQLKGTQDVTKVMTVINPAHFAAFFDSLSKAVVAQSVNYTQEVKSAFLQAVFDRGGLPAVGDDDFLQWLKRLNPLLVDLSPNLVTRFVNLAANRNCTISQEMINVLDTIQTTLSNHTKAEIYKNVLLFLQAKEICCKTCLCYILFAKQIQRH</sequence>
<organism evidence="1 2">
    <name type="scientific">Xenotaenia resolanae</name>
    <dbReference type="NCBI Taxonomy" id="208358"/>
    <lineage>
        <taxon>Eukaryota</taxon>
        <taxon>Metazoa</taxon>
        <taxon>Chordata</taxon>
        <taxon>Craniata</taxon>
        <taxon>Vertebrata</taxon>
        <taxon>Euteleostomi</taxon>
        <taxon>Actinopterygii</taxon>
        <taxon>Neopterygii</taxon>
        <taxon>Teleostei</taxon>
        <taxon>Neoteleostei</taxon>
        <taxon>Acanthomorphata</taxon>
        <taxon>Ovalentaria</taxon>
        <taxon>Atherinomorphae</taxon>
        <taxon>Cyprinodontiformes</taxon>
        <taxon>Goodeidae</taxon>
        <taxon>Xenotaenia</taxon>
    </lineage>
</organism>
<dbReference type="EMBL" id="JAHRIM010056549">
    <property type="protein sequence ID" value="MEQ2270262.1"/>
    <property type="molecule type" value="Genomic_DNA"/>
</dbReference>
<reference evidence="1 2" key="1">
    <citation type="submission" date="2021-06" db="EMBL/GenBank/DDBJ databases">
        <authorList>
            <person name="Palmer J.M."/>
        </authorList>
    </citation>
    <scope>NUCLEOTIDE SEQUENCE [LARGE SCALE GENOMIC DNA]</scope>
    <source>
        <strain evidence="1 2">XR_2019</strain>
        <tissue evidence="1">Muscle</tissue>
    </source>
</reference>